<keyword evidence="3" id="KW-0732">Signal</keyword>
<dbReference type="GO" id="GO:0005794">
    <property type="term" value="C:Golgi apparatus"/>
    <property type="evidence" value="ECO:0007669"/>
    <property type="project" value="TreeGrafter"/>
</dbReference>
<dbReference type="SMART" id="SM00043">
    <property type="entry name" value="CY"/>
    <property type="match status" value="1"/>
</dbReference>
<dbReference type="GO" id="GO:0005770">
    <property type="term" value="C:late endosome"/>
    <property type="evidence" value="ECO:0007669"/>
    <property type="project" value="TreeGrafter"/>
</dbReference>
<dbReference type="CDD" id="cd00042">
    <property type="entry name" value="CY"/>
    <property type="match status" value="1"/>
</dbReference>
<dbReference type="GO" id="GO:0031643">
    <property type="term" value="P:positive regulation of myelination"/>
    <property type="evidence" value="ECO:0007669"/>
    <property type="project" value="TreeGrafter"/>
</dbReference>
<evidence type="ECO:0000256" key="1">
    <source>
        <dbReference type="ARBA" id="ARBA00009403"/>
    </source>
</evidence>
<dbReference type="CTD" id="8530"/>
<evidence type="ECO:0000313" key="6">
    <source>
        <dbReference type="RefSeq" id="XP_020842929.1"/>
    </source>
</evidence>
<gene>
    <name evidence="6" type="primary">CST7</name>
</gene>
<keyword evidence="5" id="KW-1185">Reference proteome</keyword>
<dbReference type="GO" id="GO:1903979">
    <property type="term" value="P:negative regulation of microglial cell activation"/>
    <property type="evidence" value="ECO:0007669"/>
    <property type="project" value="TreeGrafter"/>
</dbReference>
<dbReference type="GO" id="GO:0004869">
    <property type="term" value="F:cysteine-type endopeptidase inhibitor activity"/>
    <property type="evidence" value="ECO:0007669"/>
    <property type="project" value="InterPro"/>
</dbReference>
<dbReference type="KEGG" id="pcw:110209073"/>
<dbReference type="GO" id="GO:0005764">
    <property type="term" value="C:lysosome"/>
    <property type="evidence" value="ECO:0007669"/>
    <property type="project" value="TreeGrafter"/>
</dbReference>
<comment type="similarity">
    <text evidence="1">Belongs to the cystatin family.</text>
</comment>
<evidence type="ECO:0000313" key="5">
    <source>
        <dbReference type="Proteomes" id="UP000515140"/>
    </source>
</evidence>
<feature type="chain" id="PRO_5027789218" evidence="3">
    <location>
        <begin position="19"/>
        <end position="180"/>
    </location>
</feature>
<evidence type="ECO:0000256" key="3">
    <source>
        <dbReference type="SAM" id="SignalP"/>
    </source>
</evidence>
<dbReference type="PANTHER" id="PTHR47141">
    <property type="entry name" value="CYSTATIN-F"/>
    <property type="match status" value="1"/>
</dbReference>
<dbReference type="InterPro" id="IPR042886">
    <property type="entry name" value="Cystatin-F"/>
</dbReference>
<dbReference type="FunCoup" id="A0A6P5KD37">
    <property type="interactions" value="81"/>
</dbReference>
<dbReference type="InterPro" id="IPR046350">
    <property type="entry name" value="Cystatin_sf"/>
</dbReference>
<dbReference type="SUPFAM" id="SSF54403">
    <property type="entry name" value="Cystatin/monellin"/>
    <property type="match status" value="1"/>
</dbReference>
<dbReference type="GO" id="GO:0006955">
    <property type="term" value="P:immune response"/>
    <property type="evidence" value="ECO:0007669"/>
    <property type="project" value="InterPro"/>
</dbReference>
<dbReference type="GO" id="GO:0005783">
    <property type="term" value="C:endoplasmic reticulum"/>
    <property type="evidence" value="ECO:0007669"/>
    <property type="project" value="TreeGrafter"/>
</dbReference>
<keyword evidence="2" id="KW-1015">Disulfide bond</keyword>
<dbReference type="Pfam" id="PF00031">
    <property type="entry name" value="Cystatin"/>
    <property type="match status" value="1"/>
</dbReference>
<organism evidence="5 6">
    <name type="scientific">Phascolarctos cinereus</name>
    <name type="common">Koala</name>
    <dbReference type="NCBI Taxonomy" id="38626"/>
    <lineage>
        <taxon>Eukaryota</taxon>
        <taxon>Metazoa</taxon>
        <taxon>Chordata</taxon>
        <taxon>Craniata</taxon>
        <taxon>Vertebrata</taxon>
        <taxon>Euteleostomi</taxon>
        <taxon>Mammalia</taxon>
        <taxon>Metatheria</taxon>
        <taxon>Diprotodontia</taxon>
        <taxon>Phascolarctidae</taxon>
        <taxon>Phascolarctos</taxon>
    </lineage>
</organism>
<feature type="domain" description="Cystatin" evidence="4">
    <location>
        <begin position="69"/>
        <end position="180"/>
    </location>
</feature>
<proteinExistence type="inferred from homology"/>
<accession>A0A6P5KD37</accession>
<dbReference type="GO" id="GO:0005615">
    <property type="term" value="C:extracellular space"/>
    <property type="evidence" value="ECO:0007669"/>
    <property type="project" value="TreeGrafter"/>
</dbReference>
<dbReference type="AlphaFoldDB" id="A0A6P5KD37"/>
<dbReference type="GeneID" id="110209073"/>
<dbReference type="FunFam" id="3.10.450.10:FF:000004">
    <property type="entry name" value="Cystatin C"/>
    <property type="match status" value="1"/>
</dbReference>
<dbReference type="Proteomes" id="UP000515140">
    <property type="component" value="Unplaced"/>
</dbReference>
<sequence length="180" mass="20746">MRAAWSWLSFCLLTLADSANISSGDECLPCLPLYLAVPKHTGWIRKEKCWKPRGQLCNYCNSSGLDAGEKPGFPKFIKPSDPGVQKAARFAVERFNNCTNDLFLFKELHIDKAMVQLVKGLKYMIDMHISRTICKKNEHYNLDSCDFQTDRTLKQTFTCYTEVWVISWLQKTEILVLHCQ</sequence>
<feature type="signal peptide" evidence="3">
    <location>
        <begin position="1"/>
        <end position="18"/>
    </location>
</feature>
<dbReference type="PANTHER" id="PTHR47141:SF1">
    <property type="entry name" value="CYSTATIN-F"/>
    <property type="match status" value="1"/>
</dbReference>
<evidence type="ECO:0000256" key="2">
    <source>
        <dbReference type="ARBA" id="ARBA00023157"/>
    </source>
</evidence>
<dbReference type="InterPro" id="IPR000010">
    <property type="entry name" value="Cystatin_dom"/>
</dbReference>
<dbReference type="Gene3D" id="3.10.450.10">
    <property type="match status" value="1"/>
</dbReference>
<evidence type="ECO:0000259" key="4">
    <source>
        <dbReference type="SMART" id="SM00043"/>
    </source>
</evidence>
<dbReference type="RefSeq" id="XP_020842929.1">
    <property type="nucleotide sequence ID" value="XM_020987270.1"/>
</dbReference>
<reference evidence="6" key="1">
    <citation type="submission" date="2025-08" db="UniProtKB">
        <authorList>
            <consortium name="RefSeq"/>
        </authorList>
    </citation>
    <scope>IDENTIFICATION</scope>
    <source>
        <tissue evidence="6">Spleen</tissue>
    </source>
</reference>
<protein>
    <submittedName>
        <fullName evidence="6">Cystatin-F isoform X1</fullName>
    </submittedName>
</protein>
<name>A0A6P5KD37_PHACI</name>
<dbReference type="InParanoid" id="A0A6P5KD37"/>